<dbReference type="Proteomes" id="UP000007879">
    <property type="component" value="Unassembled WGS sequence"/>
</dbReference>
<organism evidence="3 4">
    <name type="scientific">Amphimedon queenslandica</name>
    <name type="common">Sponge</name>
    <dbReference type="NCBI Taxonomy" id="400682"/>
    <lineage>
        <taxon>Eukaryota</taxon>
        <taxon>Metazoa</taxon>
        <taxon>Porifera</taxon>
        <taxon>Demospongiae</taxon>
        <taxon>Heteroscleromorpha</taxon>
        <taxon>Haplosclerida</taxon>
        <taxon>Niphatidae</taxon>
        <taxon>Amphimedon</taxon>
    </lineage>
</organism>
<proteinExistence type="predicted"/>
<dbReference type="KEGG" id="aqu:109589196"/>
<dbReference type="InterPro" id="IPR036388">
    <property type="entry name" value="WH-like_DNA-bd_sf"/>
</dbReference>
<feature type="transmembrane region" description="Helical" evidence="2">
    <location>
        <begin position="389"/>
        <end position="410"/>
    </location>
</feature>
<evidence type="ECO:0000256" key="1">
    <source>
        <dbReference type="SAM" id="MobiDB-lite"/>
    </source>
</evidence>
<accession>A0AAN0JVE9</accession>
<reference evidence="4" key="1">
    <citation type="journal article" date="2010" name="Nature">
        <title>The Amphimedon queenslandica genome and the evolution of animal complexity.</title>
        <authorList>
            <person name="Srivastava M."/>
            <person name="Simakov O."/>
            <person name="Chapman J."/>
            <person name="Fahey B."/>
            <person name="Gauthier M.E."/>
            <person name="Mitros T."/>
            <person name="Richards G.S."/>
            <person name="Conaco C."/>
            <person name="Dacre M."/>
            <person name="Hellsten U."/>
            <person name="Larroux C."/>
            <person name="Putnam N.H."/>
            <person name="Stanke M."/>
            <person name="Adamska M."/>
            <person name="Darling A."/>
            <person name="Degnan S.M."/>
            <person name="Oakley T.H."/>
            <person name="Plachetzki D.C."/>
            <person name="Zhai Y."/>
            <person name="Adamski M."/>
            <person name="Calcino A."/>
            <person name="Cummins S.F."/>
            <person name="Goodstein D.M."/>
            <person name="Harris C."/>
            <person name="Jackson D.J."/>
            <person name="Leys S.P."/>
            <person name="Shu S."/>
            <person name="Woodcroft B.J."/>
            <person name="Vervoort M."/>
            <person name="Kosik K.S."/>
            <person name="Manning G."/>
            <person name="Degnan B.M."/>
            <person name="Rokhsar D.S."/>
        </authorList>
    </citation>
    <scope>NUCLEOTIDE SEQUENCE [LARGE SCALE GENOMIC DNA]</scope>
</reference>
<keyword evidence="2" id="KW-0812">Transmembrane</keyword>
<feature type="region of interest" description="Disordered" evidence="1">
    <location>
        <begin position="430"/>
        <end position="455"/>
    </location>
</feature>
<reference evidence="3" key="2">
    <citation type="submission" date="2024-06" db="UniProtKB">
        <authorList>
            <consortium name="EnsemblMetazoa"/>
        </authorList>
    </citation>
    <scope>IDENTIFICATION</scope>
</reference>
<sequence>MKAKKRSFLTKKEATKIGEFLGLNESEIEGALQYLHNVTIILHFHEILPNIIFVDPEPILDVLSHLIAITYVHRSDSTKLLSSQPSWNETYYLTKLGLFKEGLLKVIGKQIFNDDFQPSHMITLLKYLHIIVEVKNRKEGDYFFPCALPSYDKLNPAPTEIQPLLIAWEIDDSGTKTLAIPQGLFPLIIVHLLEKKKDEAYVDFSPDPSLDNKFYRYHDAMSLCVYEKYYIDIINRLTHIEIHFRGYKKSCLEIRKVVIKVRDLVRKVIKRSSKILKVEKDNIFAFKCPKNENCIVQEKDNSKDKSSTGTRCHNCHPQCDVLDIDDSYRCWFSDQLPSPITVPTAEVKNSCIEKSNKQDQPIELHSNDNSNSTDHSCHMRSFAKHLKNFGCYMFIIFFAILAGVAIKHFMVEPQNTNDVEKFLTIMTHKATGASSAQPHQDSTTVNPDSDGAGQL</sequence>
<evidence type="ECO:0000313" key="4">
    <source>
        <dbReference type="Proteomes" id="UP000007879"/>
    </source>
</evidence>
<keyword evidence="2" id="KW-1133">Transmembrane helix</keyword>
<name>A0AAN0JVE9_AMPQE</name>
<dbReference type="EnsemblMetazoa" id="XM_020005313.1">
    <property type="protein sequence ID" value="XP_019860872.1"/>
    <property type="gene ID" value="LOC109589196"/>
</dbReference>
<dbReference type="AlphaFoldDB" id="A0AAN0JVE9"/>
<dbReference type="Gene3D" id="1.10.10.10">
    <property type="entry name" value="Winged helix-like DNA-binding domain superfamily/Winged helix DNA-binding domain"/>
    <property type="match status" value="1"/>
</dbReference>
<keyword evidence="2" id="KW-0472">Membrane</keyword>
<keyword evidence="4" id="KW-1185">Reference proteome</keyword>
<dbReference type="GeneID" id="109589196"/>
<feature type="compositionally biased region" description="Polar residues" evidence="1">
    <location>
        <begin position="432"/>
        <end position="447"/>
    </location>
</feature>
<evidence type="ECO:0008006" key="5">
    <source>
        <dbReference type="Google" id="ProtNLM"/>
    </source>
</evidence>
<dbReference type="RefSeq" id="XP_019860872.1">
    <property type="nucleotide sequence ID" value="XM_020005313.1"/>
</dbReference>
<evidence type="ECO:0000256" key="2">
    <source>
        <dbReference type="SAM" id="Phobius"/>
    </source>
</evidence>
<protein>
    <recommendedName>
        <fullName evidence="5">C-terminal of Roc (COR) domain-containing protein</fullName>
    </recommendedName>
</protein>
<evidence type="ECO:0000313" key="3">
    <source>
        <dbReference type="EnsemblMetazoa" id="XP_019860872.1"/>
    </source>
</evidence>